<evidence type="ECO:0000313" key="1">
    <source>
        <dbReference type="EMBL" id="OUC77353.1"/>
    </source>
</evidence>
<gene>
    <name evidence="1" type="ORF">CA984_43535</name>
</gene>
<sequence length="131" mass="14161">APARLLSKDYCELLIRADFGPMLGSGPARTAEERRVVRRMDAVLAGRDPEAVLGADPGPCREHLRRDRQAGIIIAYGAAPRSSIGPATQVAKRVSDAVIAGQPRFAGATALAQWTEQGADRVKMIVFFYEQ</sequence>
<name>A0A243Q748_9ACTN</name>
<proteinExistence type="predicted"/>
<evidence type="ECO:0000313" key="2">
    <source>
        <dbReference type="Proteomes" id="UP000194761"/>
    </source>
</evidence>
<protein>
    <submittedName>
        <fullName evidence="1">Uncharacterized protein</fullName>
    </submittedName>
</protein>
<organism evidence="1 2">
    <name type="scientific">Streptosporangium minutum</name>
    <dbReference type="NCBI Taxonomy" id="569862"/>
    <lineage>
        <taxon>Bacteria</taxon>
        <taxon>Bacillati</taxon>
        <taxon>Actinomycetota</taxon>
        <taxon>Actinomycetes</taxon>
        <taxon>Streptosporangiales</taxon>
        <taxon>Streptosporangiaceae</taxon>
        <taxon>Streptosporangium</taxon>
    </lineage>
</organism>
<keyword evidence="2" id="KW-1185">Reference proteome</keyword>
<feature type="non-terminal residue" evidence="1">
    <location>
        <position position="1"/>
    </location>
</feature>
<comment type="caution">
    <text evidence="1">The sequence shown here is derived from an EMBL/GenBank/DDBJ whole genome shotgun (WGS) entry which is preliminary data.</text>
</comment>
<dbReference type="RefSeq" id="WP_086579111.1">
    <property type="nucleotide sequence ID" value="NZ_NGFP01000458.1"/>
</dbReference>
<dbReference type="Proteomes" id="UP000194761">
    <property type="component" value="Unassembled WGS sequence"/>
</dbReference>
<reference evidence="1 2" key="1">
    <citation type="submission" date="2017-05" db="EMBL/GenBank/DDBJ databases">
        <title>Biotechnological potential of actinobacteria isolated from South African environments.</title>
        <authorList>
            <person name="Le Roes-Hill M."/>
            <person name="Prins A."/>
            <person name="Durrell K.A."/>
        </authorList>
    </citation>
    <scope>NUCLEOTIDE SEQUENCE [LARGE SCALE GENOMIC DNA]</scope>
    <source>
        <strain evidence="1">M26</strain>
    </source>
</reference>
<dbReference type="AlphaFoldDB" id="A0A243Q748"/>
<accession>A0A243Q748</accession>
<dbReference type="EMBL" id="NGFP01000458">
    <property type="protein sequence ID" value="OUC77353.1"/>
    <property type="molecule type" value="Genomic_DNA"/>
</dbReference>